<reference evidence="12 13" key="1">
    <citation type="journal article" date="2016" name="Mol. Biol. Evol.">
        <title>Comparative Genomics of Early-Diverging Mushroom-Forming Fungi Provides Insights into the Origins of Lignocellulose Decay Capabilities.</title>
        <authorList>
            <person name="Nagy L.G."/>
            <person name="Riley R."/>
            <person name="Tritt A."/>
            <person name="Adam C."/>
            <person name="Daum C."/>
            <person name="Floudas D."/>
            <person name="Sun H."/>
            <person name="Yadav J.S."/>
            <person name="Pangilinan J."/>
            <person name="Larsson K.H."/>
            <person name="Matsuura K."/>
            <person name="Barry K."/>
            <person name="Labutti K."/>
            <person name="Kuo R."/>
            <person name="Ohm R.A."/>
            <person name="Bhattacharya S.S."/>
            <person name="Shirouzu T."/>
            <person name="Yoshinaga Y."/>
            <person name="Martin F.M."/>
            <person name="Grigoriev I.V."/>
            <person name="Hibbett D.S."/>
        </authorList>
    </citation>
    <scope>NUCLEOTIDE SEQUENCE [LARGE SCALE GENOMIC DNA]</scope>
    <source>
        <strain evidence="12 13">HHB12029</strain>
    </source>
</reference>
<organism evidence="12 13">
    <name type="scientific">Exidia glandulosa HHB12029</name>
    <dbReference type="NCBI Taxonomy" id="1314781"/>
    <lineage>
        <taxon>Eukaryota</taxon>
        <taxon>Fungi</taxon>
        <taxon>Dikarya</taxon>
        <taxon>Basidiomycota</taxon>
        <taxon>Agaricomycotina</taxon>
        <taxon>Agaricomycetes</taxon>
        <taxon>Auriculariales</taxon>
        <taxon>Exidiaceae</taxon>
        <taxon>Exidia</taxon>
    </lineage>
</organism>
<sequence length="294" mass="32855">MADRDDDTYRASWAAFPLAFAKRYAHRSYKHFQSMRTRSKLAFMLVMAAYTGLMIAFFVIGPKKVSHSIYTSAQRLRAMPFGWAILMSIMTATSIPPAVGFTTTMTLCGFVYGLQGFAIAGPGMFLGSAVSFILLRVLFRRRIRTWANDNASWRALGSVIRAKGMPLICLIRLCPLPWTGSNMLFASIETVSFVQFMLATTVLMPKCFIAVFIGARLALLSDGEHDKDGTTKLINWISICVAMLVAVLTGVYVWRVTRAEIEAMEELDPEQRRLAEDAVEDLEEAPFVEPPYSD</sequence>
<dbReference type="GO" id="GO:0016192">
    <property type="term" value="P:vesicle-mediated transport"/>
    <property type="evidence" value="ECO:0007669"/>
    <property type="project" value="TreeGrafter"/>
</dbReference>
<evidence type="ECO:0000256" key="8">
    <source>
        <dbReference type="ARBA" id="ARBA00023034"/>
    </source>
</evidence>
<evidence type="ECO:0000256" key="10">
    <source>
        <dbReference type="SAM" id="Phobius"/>
    </source>
</evidence>
<keyword evidence="8" id="KW-0333">Golgi apparatus</keyword>
<dbReference type="Proteomes" id="UP000077266">
    <property type="component" value="Unassembled WGS sequence"/>
</dbReference>
<comment type="similarity">
    <text evidence="3">Belongs to the TVP38/TMEM64 family.</text>
</comment>
<dbReference type="EMBL" id="KV425882">
    <property type="protein sequence ID" value="KZW04102.1"/>
    <property type="molecule type" value="Genomic_DNA"/>
</dbReference>
<evidence type="ECO:0000313" key="12">
    <source>
        <dbReference type="EMBL" id="KZW04102.1"/>
    </source>
</evidence>
<evidence type="ECO:0000256" key="1">
    <source>
        <dbReference type="ARBA" id="ARBA00002978"/>
    </source>
</evidence>
<dbReference type="PANTHER" id="PTHR47549:SF1">
    <property type="entry name" value="GOLGI APPARATUS MEMBRANE PROTEIN TVP38"/>
    <property type="match status" value="1"/>
</dbReference>
<keyword evidence="13" id="KW-1185">Reference proteome</keyword>
<evidence type="ECO:0000256" key="3">
    <source>
        <dbReference type="ARBA" id="ARBA00008640"/>
    </source>
</evidence>
<dbReference type="STRING" id="1314781.A0A165QUR8"/>
<feature type="transmembrane region" description="Helical" evidence="10">
    <location>
        <begin position="233"/>
        <end position="254"/>
    </location>
</feature>
<evidence type="ECO:0000256" key="9">
    <source>
        <dbReference type="ARBA" id="ARBA00023136"/>
    </source>
</evidence>
<dbReference type="GO" id="GO:0000022">
    <property type="term" value="P:mitotic spindle elongation"/>
    <property type="evidence" value="ECO:0007669"/>
    <property type="project" value="TreeGrafter"/>
</dbReference>
<dbReference type="InParanoid" id="A0A165QUR8"/>
<gene>
    <name evidence="12" type="ORF">EXIGLDRAFT_716109</name>
</gene>
<feature type="transmembrane region" description="Helical" evidence="10">
    <location>
        <begin position="41"/>
        <end position="60"/>
    </location>
</feature>
<evidence type="ECO:0000256" key="7">
    <source>
        <dbReference type="ARBA" id="ARBA00022989"/>
    </source>
</evidence>
<protein>
    <recommendedName>
        <fullName evidence="4">Golgi apparatus membrane protein TVP38</fullName>
    </recommendedName>
    <alternativeName>
        <fullName evidence="5">Golgi apparatus membrane protein tvp38</fullName>
    </alternativeName>
</protein>
<comment type="function">
    <text evidence="1">Golgi membrane protein involved in vesicular trafficking and spindle migration.</text>
</comment>
<keyword evidence="6 10" id="KW-0812">Transmembrane</keyword>
<keyword evidence="9 10" id="KW-0472">Membrane</keyword>
<evidence type="ECO:0000256" key="5">
    <source>
        <dbReference type="ARBA" id="ARBA00020673"/>
    </source>
</evidence>
<dbReference type="InterPro" id="IPR032816">
    <property type="entry name" value="VTT_dom"/>
</dbReference>
<dbReference type="AlphaFoldDB" id="A0A165QUR8"/>
<feature type="domain" description="VTT" evidence="11">
    <location>
        <begin position="102"/>
        <end position="215"/>
    </location>
</feature>
<evidence type="ECO:0000259" key="11">
    <source>
        <dbReference type="Pfam" id="PF09335"/>
    </source>
</evidence>
<evidence type="ECO:0000256" key="6">
    <source>
        <dbReference type="ARBA" id="ARBA00022692"/>
    </source>
</evidence>
<name>A0A165QUR8_EXIGL</name>
<comment type="subcellular location">
    <subcellularLocation>
        <location evidence="2">Golgi apparatus membrane</location>
        <topology evidence="2">Multi-pass membrane protein</topology>
    </subcellularLocation>
</comment>
<accession>A0A165QUR8</accession>
<evidence type="ECO:0000256" key="4">
    <source>
        <dbReference type="ARBA" id="ARBA00013533"/>
    </source>
</evidence>
<evidence type="ECO:0000256" key="2">
    <source>
        <dbReference type="ARBA" id="ARBA00004653"/>
    </source>
</evidence>
<keyword evidence="7 10" id="KW-1133">Transmembrane helix</keyword>
<dbReference type="Pfam" id="PF09335">
    <property type="entry name" value="VTT_dom"/>
    <property type="match status" value="1"/>
</dbReference>
<feature type="transmembrane region" description="Helical" evidence="10">
    <location>
        <begin position="119"/>
        <end position="139"/>
    </location>
</feature>
<feature type="transmembrane region" description="Helical" evidence="10">
    <location>
        <begin position="81"/>
        <end position="99"/>
    </location>
</feature>
<dbReference type="InterPro" id="IPR051076">
    <property type="entry name" value="Golgi_membrane_TVP38/TMEM64"/>
</dbReference>
<evidence type="ECO:0000313" key="13">
    <source>
        <dbReference type="Proteomes" id="UP000077266"/>
    </source>
</evidence>
<proteinExistence type="inferred from homology"/>
<dbReference type="OrthoDB" id="166803at2759"/>
<dbReference type="GO" id="GO:0000139">
    <property type="term" value="C:Golgi membrane"/>
    <property type="evidence" value="ECO:0007669"/>
    <property type="project" value="UniProtKB-SubCell"/>
</dbReference>
<feature type="transmembrane region" description="Helical" evidence="10">
    <location>
        <begin position="193"/>
        <end position="213"/>
    </location>
</feature>
<dbReference type="PANTHER" id="PTHR47549">
    <property type="entry name" value="GOLGI APPARATUS MEMBRANE PROTEIN TVP38-RELATED"/>
    <property type="match status" value="1"/>
</dbReference>